<accession>A0A074Y5F9</accession>
<dbReference type="PANTHER" id="PTHR33365:SF14">
    <property type="entry name" value="TAT PATHWAY SIGNAL SEQUENCE"/>
    <property type="match status" value="1"/>
</dbReference>
<dbReference type="OMA" id="NVEGFHH"/>
<dbReference type="GeneID" id="25370794"/>
<sequence length="294" mass="33801">MEEAAGIPLLQTNSCGEDFAEEKNPITQMSRGTLKERYWVILWMFISMLMTSVLWAIVLAVYLHPARSNQTIYEQSPVAKLASLKQHEHLIDGSLYSVYESTYKSYINAPSRDVDALWDGLSAEGSEVVLMDGESVKFAGFDLAKLVKAPANWTTRTGDLYPVQIDVFHQIHCLDEVRKQMHAWHYYPELNSSGFAQKTSPTFQHWQHKNHCLSILLQNIICHADLDMVPHRWTEWSKLPFAQFSIKKRCTNLDALLSWNKENALSDIKQKWSTIQRPESAYVWPGYGEIHPDN</sequence>
<evidence type="ECO:0000313" key="3">
    <source>
        <dbReference type="EMBL" id="KEQ93033.1"/>
    </source>
</evidence>
<keyword evidence="2" id="KW-0812">Transmembrane</keyword>
<protein>
    <submittedName>
        <fullName evidence="3">Uncharacterized protein</fullName>
    </submittedName>
</protein>
<dbReference type="PANTHER" id="PTHR33365">
    <property type="entry name" value="YALI0B05434P"/>
    <property type="match status" value="1"/>
</dbReference>
<keyword evidence="2" id="KW-1133">Transmembrane helix</keyword>
<dbReference type="Pfam" id="PF11807">
    <property type="entry name" value="UstYa"/>
    <property type="match status" value="1"/>
</dbReference>
<dbReference type="STRING" id="1043005.A0A074Y5F9"/>
<reference evidence="3 4" key="1">
    <citation type="journal article" date="2014" name="BMC Genomics">
        <title>Genome sequencing of four Aureobasidium pullulans varieties: biotechnological potential, stress tolerance, and description of new species.</title>
        <authorList>
            <person name="Gostin Ar C."/>
            <person name="Ohm R.A."/>
            <person name="Kogej T."/>
            <person name="Sonjak S."/>
            <person name="Turk M."/>
            <person name="Zajc J."/>
            <person name="Zalar P."/>
            <person name="Grube M."/>
            <person name="Sun H."/>
            <person name="Han J."/>
            <person name="Sharma A."/>
            <person name="Chiniquy J."/>
            <person name="Ngan C.Y."/>
            <person name="Lipzen A."/>
            <person name="Barry K."/>
            <person name="Grigoriev I.V."/>
            <person name="Gunde-Cimerman N."/>
        </authorList>
    </citation>
    <scope>NUCLEOTIDE SEQUENCE [LARGE SCALE GENOMIC DNA]</scope>
    <source>
        <strain evidence="3 4">EXF-2481</strain>
    </source>
</reference>
<dbReference type="HOGENOM" id="CLU_042941_0_0_1"/>
<name>A0A074Y5F9_AURSE</name>
<dbReference type="OrthoDB" id="3687641at2759"/>
<dbReference type="RefSeq" id="XP_013341490.1">
    <property type="nucleotide sequence ID" value="XM_013486036.1"/>
</dbReference>
<keyword evidence="4" id="KW-1185">Reference proteome</keyword>
<dbReference type="AlphaFoldDB" id="A0A074Y5F9"/>
<evidence type="ECO:0000313" key="4">
    <source>
        <dbReference type="Proteomes" id="UP000030641"/>
    </source>
</evidence>
<keyword evidence="2" id="KW-0472">Membrane</keyword>
<gene>
    <name evidence="3" type="ORF">AUEXF2481DRAFT_6992</name>
</gene>
<dbReference type="Proteomes" id="UP000030641">
    <property type="component" value="Unassembled WGS sequence"/>
</dbReference>
<dbReference type="InParanoid" id="A0A074Y5F9"/>
<evidence type="ECO:0000256" key="1">
    <source>
        <dbReference type="ARBA" id="ARBA00035112"/>
    </source>
</evidence>
<dbReference type="GO" id="GO:0043386">
    <property type="term" value="P:mycotoxin biosynthetic process"/>
    <property type="evidence" value="ECO:0007669"/>
    <property type="project" value="InterPro"/>
</dbReference>
<dbReference type="EMBL" id="KL584767">
    <property type="protein sequence ID" value="KEQ93033.1"/>
    <property type="molecule type" value="Genomic_DNA"/>
</dbReference>
<organism evidence="3 4">
    <name type="scientific">Aureobasidium subglaciale (strain EXF-2481)</name>
    <name type="common">Aureobasidium pullulans var. subglaciale</name>
    <dbReference type="NCBI Taxonomy" id="1043005"/>
    <lineage>
        <taxon>Eukaryota</taxon>
        <taxon>Fungi</taxon>
        <taxon>Dikarya</taxon>
        <taxon>Ascomycota</taxon>
        <taxon>Pezizomycotina</taxon>
        <taxon>Dothideomycetes</taxon>
        <taxon>Dothideomycetidae</taxon>
        <taxon>Dothideales</taxon>
        <taxon>Saccotheciaceae</taxon>
        <taxon>Aureobasidium</taxon>
    </lineage>
</organism>
<dbReference type="InterPro" id="IPR021765">
    <property type="entry name" value="UstYa-like"/>
</dbReference>
<proteinExistence type="inferred from homology"/>
<evidence type="ECO:0000256" key="2">
    <source>
        <dbReference type="SAM" id="Phobius"/>
    </source>
</evidence>
<comment type="similarity">
    <text evidence="1">Belongs to the ustYa family.</text>
</comment>
<feature type="transmembrane region" description="Helical" evidence="2">
    <location>
        <begin position="38"/>
        <end position="63"/>
    </location>
</feature>